<evidence type="ECO:0000256" key="1">
    <source>
        <dbReference type="SAM" id="MobiDB-lite"/>
    </source>
</evidence>
<organism evidence="2">
    <name type="scientific">Ixodes ricinus</name>
    <name type="common">Common tick</name>
    <name type="synonym">Acarus ricinus</name>
    <dbReference type="NCBI Taxonomy" id="34613"/>
    <lineage>
        <taxon>Eukaryota</taxon>
        <taxon>Metazoa</taxon>
        <taxon>Ecdysozoa</taxon>
        <taxon>Arthropoda</taxon>
        <taxon>Chelicerata</taxon>
        <taxon>Arachnida</taxon>
        <taxon>Acari</taxon>
        <taxon>Parasitiformes</taxon>
        <taxon>Ixodida</taxon>
        <taxon>Ixodoidea</taxon>
        <taxon>Ixodidae</taxon>
        <taxon>Ixodinae</taxon>
        <taxon>Ixodes</taxon>
    </lineage>
</organism>
<dbReference type="EMBL" id="GIFC01000690">
    <property type="protein sequence ID" value="MXU82773.1"/>
    <property type="molecule type" value="Transcribed_RNA"/>
</dbReference>
<protein>
    <submittedName>
        <fullName evidence="2">Putative secreted protein</fullName>
    </submittedName>
</protein>
<proteinExistence type="predicted"/>
<sequence length="71" mass="8409">MVTRFWRGLMCLSYGRLPQVWAALFTSQVMLRVKQYRVREHTRNEYHRDSPQKYQGTRAGSKKQVSTISGM</sequence>
<feature type="compositionally biased region" description="Basic and acidic residues" evidence="1">
    <location>
        <begin position="42"/>
        <end position="51"/>
    </location>
</feature>
<name>A0A6B0U9S8_IXORI</name>
<reference evidence="2" key="1">
    <citation type="submission" date="2019-12" db="EMBL/GenBank/DDBJ databases">
        <title>An insight into the sialome of adult female Ixodes ricinus ticks feeding for 6 days.</title>
        <authorList>
            <person name="Perner J."/>
            <person name="Ribeiro J.M.C."/>
        </authorList>
    </citation>
    <scope>NUCLEOTIDE SEQUENCE</scope>
    <source>
        <strain evidence="2">Semi-engorged</strain>
        <tissue evidence="2">Salivary glands</tissue>
    </source>
</reference>
<evidence type="ECO:0000313" key="2">
    <source>
        <dbReference type="EMBL" id="MXU82773.1"/>
    </source>
</evidence>
<accession>A0A6B0U9S8</accession>
<feature type="region of interest" description="Disordered" evidence="1">
    <location>
        <begin position="42"/>
        <end position="71"/>
    </location>
</feature>
<dbReference type="AlphaFoldDB" id="A0A6B0U9S8"/>